<dbReference type="EMBL" id="CP007142">
    <property type="protein sequence ID" value="AJQ92814.1"/>
    <property type="molecule type" value="Genomic_DNA"/>
</dbReference>
<dbReference type="InterPro" id="IPR001173">
    <property type="entry name" value="Glyco_trans_2-like"/>
</dbReference>
<evidence type="ECO:0000313" key="3">
    <source>
        <dbReference type="Proteomes" id="UP000032266"/>
    </source>
</evidence>
<dbReference type="SUPFAM" id="SSF53448">
    <property type="entry name" value="Nucleotide-diphospho-sugar transferases"/>
    <property type="match status" value="1"/>
</dbReference>
<evidence type="ECO:0000313" key="2">
    <source>
        <dbReference type="EMBL" id="AJQ92814.1"/>
    </source>
</evidence>
<dbReference type="AlphaFoldDB" id="A0A0C5VRE4"/>
<feature type="domain" description="Glycosyltransferase 2-like" evidence="1">
    <location>
        <begin position="4"/>
        <end position="160"/>
    </location>
</feature>
<reference evidence="2 3" key="1">
    <citation type="submission" date="2014-01" db="EMBL/GenBank/DDBJ databases">
        <title>Full genme sequencing of cellulolytic bacterium Gynuella sunshinyii YC6258T gen. nov., sp. nov.</title>
        <authorList>
            <person name="Khan H."/>
            <person name="Chung E.J."/>
            <person name="Chung Y.R."/>
        </authorList>
    </citation>
    <scope>NUCLEOTIDE SEQUENCE [LARGE SCALE GENOMIC DNA]</scope>
    <source>
        <strain evidence="2 3">YC6258</strain>
    </source>
</reference>
<dbReference type="InterPro" id="IPR029044">
    <property type="entry name" value="Nucleotide-diphossugar_trans"/>
</dbReference>
<dbReference type="PATRIC" id="fig|1445510.3.peg.749"/>
<dbReference type="OrthoDB" id="7248516at2"/>
<keyword evidence="3" id="KW-1185">Reference proteome</keyword>
<dbReference type="HOGENOM" id="CLU_789711_0_0_6"/>
<keyword evidence="2" id="KW-0808">Transferase</keyword>
<dbReference type="RefSeq" id="WP_044615792.1">
    <property type="nucleotide sequence ID" value="NZ_CP007142.1"/>
</dbReference>
<dbReference type="Gene3D" id="3.90.550.10">
    <property type="entry name" value="Spore Coat Polysaccharide Biosynthesis Protein SpsA, Chain A"/>
    <property type="match status" value="1"/>
</dbReference>
<accession>A0A0C5VRE4</accession>
<dbReference type="KEGG" id="gsn:YC6258_00764"/>
<dbReference type="Proteomes" id="UP000032266">
    <property type="component" value="Chromosome"/>
</dbReference>
<protein>
    <submittedName>
        <fullName evidence="2">Glycosyltransferase, probably involved in cell wall biogenesis</fullName>
    </submittedName>
</protein>
<evidence type="ECO:0000259" key="1">
    <source>
        <dbReference type="Pfam" id="PF00535"/>
    </source>
</evidence>
<sequence>MNISIGIFAHNEEQNIEKLIHYLSVQTIVNNTEHNMHVFVLANGCSDFTVDFAKRKISSLPKNVQDKFQVVDIELSGKSRCWNYFVHNILKSDVDVVYFMDADILLPETDTLNKMLDFLTSENQLKVVVSKPVKDLDIKNEKLSFTEKLIKYSGGNLTNYKKSVCGQLYLTKYELVRHIWLPIGLPVEDGFLRAMFLTDLLTKEEHLEIIDGRDDIYHVYMSIRGIGELISHQTRIMIGTAINELIFNTIRTQPDSMESRTSYLANISTSETWLKDLIRENLPKWPYGYIAFKHVTKRLRNAKTQKMTPKRALITGLGLLFDALVYVNASLKMLSGKGAGHW</sequence>
<dbReference type="Pfam" id="PF00535">
    <property type="entry name" value="Glycos_transf_2"/>
    <property type="match status" value="1"/>
</dbReference>
<gene>
    <name evidence="2" type="ORF">YC6258_00764</name>
</gene>
<name>A0A0C5VRE4_9GAMM</name>
<proteinExistence type="predicted"/>
<dbReference type="GO" id="GO:0016740">
    <property type="term" value="F:transferase activity"/>
    <property type="evidence" value="ECO:0007669"/>
    <property type="project" value="UniProtKB-KW"/>
</dbReference>
<dbReference type="STRING" id="1445510.YC6258_00764"/>
<organism evidence="2 3">
    <name type="scientific">Gynuella sunshinyii YC6258</name>
    <dbReference type="NCBI Taxonomy" id="1445510"/>
    <lineage>
        <taxon>Bacteria</taxon>
        <taxon>Pseudomonadati</taxon>
        <taxon>Pseudomonadota</taxon>
        <taxon>Gammaproteobacteria</taxon>
        <taxon>Oceanospirillales</taxon>
        <taxon>Saccharospirillaceae</taxon>
        <taxon>Gynuella</taxon>
    </lineage>
</organism>